<dbReference type="Gene3D" id="3.20.20.80">
    <property type="entry name" value="Glycosidases"/>
    <property type="match status" value="1"/>
</dbReference>
<dbReference type="NCBIfam" id="NF007940">
    <property type="entry name" value="PRK10658.1"/>
    <property type="match status" value="1"/>
</dbReference>
<keyword evidence="9" id="KW-1185">Reference proteome</keyword>
<comment type="similarity">
    <text evidence="1 4">Belongs to the glycosyl hydrolase 31 family.</text>
</comment>
<dbReference type="InterPro" id="IPR013780">
    <property type="entry name" value="Glyco_hydro_b"/>
</dbReference>
<gene>
    <name evidence="8" type="primary">yicI</name>
    <name evidence="8" type="ORF">GCM10009838_28030</name>
</gene>
<dbReference type="InterPro" id="IPR017853">
    <property type="entry name" value="GH"/>
</dbReference>
<dbReference type="Gene3D" id="2.60.40.1760">
    <property type="entry name" value="glycosyl hydrolase (family 31)"/>
    <property type="match status" value="1"/>
</dbReference>
<dbReference type="PANTHER" id="PTHR43053:SF4">
    <property type="entry name" value="MYOGENESIS-REGULATING GLYCOSIDASE"/>
    <property type="match status" value="1"/>
</dbReference>
<dbReference type="InterPro" id="IPR000322">
    <property type="entry name" value="Glyco_hydro_31_TIM"/>
</dbReference>
<dbReference type="SUPFAM" id="SSF117125">
    <property type="entry name" value="Putative glucosidase YicI, C-terminal domain"/>
    <property type="match status" value="1"/>
</dbReference>
<evidence type="ECO:0000256" key="3">
    <source>
        <dbReference type="ARBA" id="ARBA00023295"/>
    </source>
</evidence>
<dbReference type="EMBL" id="BAAAQM010000013">
    <property type="protein sequence ID" value="GAA1968036.1"/>
    <property type="molecule type" value="Genomic_DNA"/>
</dbReference>
<dbReference type="Gene3D" id="2.60.40.1180">
    <property type="entry name" value="Golgi alpha-mannosidase II"/>
    <property type="match status" value="2"/>
</dbReference>
<comment type="caution">
    <text evidence="8">The sequence shown here is derived from an EMBL/GenBank/DDBJ whole genome shotgun (WGS) entry which is preliminary data.</text>
</comment>
<dbReference type="Proteomes" id="UP001499854">
    <property type="component" value="Unassembled WGS sequence"/>
</dbReference>
<accession>A0ABN2REY0</accession>
<evidence type="ECO:0000259" key="7">
    <source>
        <dbReference type="Pfam" id="PF21365"/>
    </source>
</evidence>
<dbReference type="RefSeq" id="WP_344657416.1">
    <property type="nucleotide sequence ID" value="NZ_BAAAQM010000013.1"/>
</dbReference>
<evidence type="ECO:0000313" key="8">
    <source>
        <dbReference type="EMBL" id="GAA1968036.1"/>
    </source>
</evidence>
<dbReference type="PANTHER" id="PTHR43053">
    <property type="entry name" value="GLYCOSIDASE FAMILY 31"/>
    <property type="match status" value="1"/>
</dbReference>
<evidence type="ECO:0000259" key="5">
    <source>
        <dbReference type="Pfam" id="PF01055"/>
    </source>
</evidence>
<evidence type="ECO:0000256" key="1">
    <source>
        <dbReference type="ARBA" id="ARBA00007806"/>
    </source>
</evidence>
<name>A0ABN2REY0_9ACTN</name>
<keyword evidence="2 4" id="KW-0378">Hydrolase</keyword>
<reference evidence="8 9" key="1">
    <citation type="journal article" date="2019" name="Int. J. Syst. Evol. Microbiol.">
        <title>The Global Catalogue of Microorganisms (GCM) 10K type strain sequencing project: providing services to taxonomists for standard genome sequencing and annotation.</title>
        <authorList>
            <consortium name="The Broad Institute Genomics Platform"/>
            <consortium name="The Broad Institute Genome Sequencing Center for Infectious Disease"/>
            <person name="Wu L."/>
            <person name="Ma J."/>
        </authorList>
    </citation>
    <scope>NUCLEOTIDE SEQUENCE [LARGE SCALE GENOMIC DNA]</scope>
    <source>
        <strain evidence="8 9">JCM 16013</strain>
    </source>
</reference>
<keyword evidence="3 4" id="KW-0326">Glycosidase</keyword>
<dbReference type="Pfam" id="PF13802">
    <property type="entry name" value="Gal_mutarotas_2"/>
    <property type="match status" value="1"/>
</dbReference>
<evidence type="ECO:0000256" key="2">
    <source>
        <dbReference type="ARBA" id="ARBA00022801"/>
    </source>
</evidence>
<organism evidence="8 9">
    <name type="scientific">Catenulispora subtropica</name>
    <dbReference type="NCBI Taxonomy" id="450798"/>
    <lineage>
        <taxon>Bacteria</taxon>
        <taxon>Bacillati</taxon>
        <taxon>Actinomycetota</taxon>
        <taxon>Actinomycetes</taxon>
        <taxon>Catenulisporales</taxon>
        <taxon>Catenulisporaceae</taxon>
        <taxon>Catenulispora</taxon>
    </lineage>
</organism>
<protein>
    <submittedName>
        <fullName evidence="8">Alpha-xylosidase</fullName>
    </submittedName>
</protein>
<proteinExistence type="inferred from homology"/>
<dbReference type="Pfam" id="PF21365">
    <property type="entry name" value="Glyco_hydro_31_3rd"/>
    <property type="match status" value="1"/>
</dbReference>
<feature type="domain" description="Glycoside hydrolase family 31 N-terminal" evidence="6">
    <location>
        <begin position="56"/>
        <end position="220"/>
    </location>
</feature>
<evidence type="ECO:0000313" key="9">
    <source>
        <dbReference type="Proteomes" id="UP001499854"/>
    </source>
</evidence>
<dbReference type="SUPFAM" id="SSF74650">
    <property type="entry name" value="Galactose mutarotase-like"/>
    <property type="match status" value="1"/>
</dbReference>
<dbReference type="CDD" id="cd14752">
    <property type="entry name" value="GH31_N"/>
    <property type="match status" value="1"/>
</dbReference>
<evidence type="ECO:0000259" key="6">
    <source>
        <dbReference type="Pfam" id="PF13802"/>
    </source>
</evidence>
<dbReference type="CDD" id="cd06593">
    <property type="entry name" value="GH31_xylosidase_YicI"/>
    <property type="match status" value="1"/>
</dbReference>
<feature type="domain" description="Glycoside hydrolase family 31 TIM barrel" evidence="5">
    <location>
        <begin position="262"/>
        <end position="574"/>
    </location>
</feature>
<dbReference type="SUPFAM" id="SSF51445">
    <property type="entry name" value="(Trans)glycosidases"/>
    <property type="match status" value="1"/>
</dbReference>
<feature type="domain" description="Glycosyl hydrolase family 31 C-terminal" evidence="7">
    <location>
        <begin position="585"/>
        <end position="670"/>
    </location>
</feature>
<dbReference type="InterPro" id="IPR050985">
    <property type="entry name" value="Alpha-glycosidase_related"/>
</dbReference>
<dbReference type="SUPFAM" id="SSF51011">
    <property type="entry name" value="Glycosyl hydrolase domain"/>
    <property type="match status" value="1"/>
</dbReference>
<evidence type="ECO:0000256" key="4">
    <source>
        <dbReference type="RuleBase" id="RU361185"/>
    </source>
</evidence>
<dbReference type="InterPro" id="IPR011013">
    <property type="entry name" value="Gal_mutarotase_sf_dom"/>
</dbReference>
<dbReference type="Pfam" id="PF01055">
    <property type="entry name" value="Glyco_hydro_31_2nd"/>
    <property type="match status" value="1"/>
</dbReference>
<sequence>MKFTDGYWMMRPGVQAAYPVQVLDGDVGPDSLVVHAPCYPVRERRDLLRGPALTVAFAAPLADVIRVTVTHFAGQDRKPDFVLADAADGEAEPPLIIEDDEALTFTSGALTARVAKGARWSLDFLAGGRRLTGSGTKAMAAIDTGSGEHYVREQLDLALDAHVYGFGERFGPLVKNGQVVDSWNADGGTASEQAYKSVPFFLTDAGYGVFVNHPGRVSFEVASEVVTRTQFSVEGQQLEYFLIYGPTPREILRKYTALTGRPPRVPAWSYGLWLSTSFTTSYDEATVGSFVDEMARRDLPLSVFHFDSFWMREYNWCDFEWDPRTFPDPRGMLQRLKARGLRICVWINPYIAQRSPLFAEAKAAGYLLRRADGDVWQWDLWQPGLAVVDFTDPEAREWFAGKLDALIEMGVDCFKADFGERIPTDVVYKDGSDPERVHNLYAYYYNQTVFELLRKRRGEGEALVFARSATAGSQQFPVHWGGDCESTFEAMAESLRGGLSLGMSGFGYWSHDIGGFEGTPDPAVFKRWTAFGLLSSHSRLHGHSSYRVPWLFDEESVEVLRRFTKLKTRLMPYLLRTAEQAVDAGLPMMRAMVLEFPDDPACTYLERQYMLGDDLLVAPVFDAGGRVSYYVPEGVWTHLLTGEKTTGPRWVTEQHGFDSLPLLARPGSVIALGAVEDRPEYDYAAGVTLRVSELADGAEVATVISAADGSRLAEFTTVRRGATIRVAASGAPDGWKVQVAGVPDVAVDGGSATSDPLGAVVQATGDTVVITLRVDSTSVSMED</sequence>
<dbReference type="InterPro" id="IPR048395">
    <property type="entry name" value="Glyco_hydro_31_C"/>
</dbReference>
<dbReference type="InterPro" id="IPR025887">
    <property type="entry name" value="Glyco_hydro_31_N_dom"/>
</dbReference>